<feature type="transmembrane region" description="Helical" evidence="7">
    <location>
        <begin position="114"/>
        <end position="135"/>
    </location>
</feature>
<comment type="caution">
    <text evidence="9">The sequence shown here is derived from an EMBL/GenBank/DDBJ whole genome shotgun (WGS) entry which is preliminary data.</text>
</comment>
<dbReference type="InterPro" id="IPR050925">
    <property type="entry name" value="Rhomboid_protease_S54"/>
</dbReference>
<dbReference type="SUPFAM" id="SSF144091">
    <property type="entry name" value="Rhomboid-like"/>
    <property type="match status" value="1"/>
</dbReference>
<dbReference type="AlphaFoldDB" id="A0A098S4P8"/>
<evidence type="ECO:0000313" key="10">
    <source>
        <dbReference type="Proteomes" id="UP000029736"/>
    </source>
</evidence>
<evidence type="ECO:0000256" key="3">
    <source>
        <dbReference type="ARBA" id="ARBA00022692"/>
    </source>
</evidence>
<evidence type="ECO:0000256" key="5">
    <source>
        <dbReference type="ARBA" id="ARBA00022989"/>
    </source>
</evidence>
<dbReference type="GO" id="GO:0006508">
    <property type="term" value="P:proteolysis"/>
    <property type="evidence" value="ECO:0007669"/>
    <property type="project" value="UniProtKB-KW"/>
</dbReference>
<dbReference type="GO" id="GO:0004252">
    <property type="term" value="F:serine-type endopeptidase activity"/>
    <property type="evidence" value="ECO:0007669"/>
    <property type="project" value="InterPro"/>
</dbReference>
<feature type="transmembrane region" description="Helical" evidence="7">
    <location>
        <begin position="81"/>
        <end position="102"/>
    </location>
</feature>
<evidence type="ECO:0000259" key="8">
    <source>
        <dbReference type="Pfam" id="PF01694"/>
    </source>
</evidence>
<proteinExistence type="inferred from homology"/>
<dbReference type="STRING" id="1524460.IX84_23900"/>
<evidence type="ECO:0000256" key="1">
    <source>
        <dbReference type="ARBA" id="ARBA00004141"/>
    </source>
</evidence>
<evidence type="ECO:0000256" key="2">
    <source>
        <dbReference type="ARBA" id="ARBA00009045"/>
    </source>
</evidence>
<evidence type="ECO:0000256" key="4">
    <source>
        <dbReference type="ARBA" id="ARBA00022801"/>
    </source>
</evidence>
<dbReference type="InterPro" id="IPR022764">
    <property type="entry name" value="Peptidase_S54_rhomboid_dom"/>
</dbReference>
<comment type="similarity">
    <text evidence="2">Belongs to the peptidase S54 family.</text>
</comment>
<dbReference type="Pfam" id="PF01694">
    <property type="entry name" value="Rhomboid"/>
    <property type="match status" value="1"/>
</dbReference>
<gene>
    <name evidence="9" type="ORF">IX84_23900</name>
</gene>
<keyword evidence="4" id="KW-0378">Hydrolase</keyword>
<comment type="subcellular location">
    <subcellularLocation>
        <location evidence="1">Membrane</location>
        <topology evidence="1">Multi-pass membrane protein</topology>
    </subcellularLocation>
</comment>
<organism evidence="9 10">
    <name type="scientific">Phaeodactylibacter xiamenensis</name>
    <dbReference type="NCBI Taxonomy" id="1524460"/>
    <lineage>
        <taxon>Bacteria</taxon>
        <taxon>Pseudomonadati</taxon>
        <taxon>Bacteroidota</taxon>
        <taxon>Saprospiria</taxon>
        <taxon>Saprospirales</taxon>
        <taxon>Haliscomenobacteraceae</taxon>
        <taxon>Phaeodactylibacter</taxon>
    </lineage>
</organism>
<reference evidence="9 10" key="1">
    <citation type="journal article" date="2014" name="Int. J. Syst. Evol. Microbiol.">
        <title>Phaeodactylibacter xiamenensis gen. nov., sp. nov., a member of the family Saprospiraceae isolated from the marine alga Phaeodactylum tricornutum.</title>
        <authorList>
            <person name="Chen Z.Jr."/>
            <person name="Lei X."/>
            <person name="Lai Q."/>
            <person name="Li Y."/>
            <person name="Zhang B."/>
            <person name="Zhang J."/>
            <person name="Zhang H."/>
            <person name="Yang L."/>
            <person name="Zheng W."/>
            <person name="Tian Y."/>
            <person name="Yu Z."/>
            <person name="Xu H.Jr."/>
            <person name="Zheng T."/>
        </authorList>
    </citation>
    <scope>NUCLEOTIDE SEQUENCE [LARGE SCALE GENOMIC DNA]</scope>
    <source>
        <strain evidence="9 10">KD52</strain>
    </source>
</reference>
<protein>
    <submittedName>
        <fullName evidence="9">Protease</fullName>
    </submittedName>
</protein>
<feature type="transmembrane region" description="Helical" evidence="7">
    <location>
        <begin position="140"/>
        <end position="158"/>
    </location>
</feature>
<evidence type="ECO:0000256" key="6">
    <source>
        <dbReference type="ARBA" id="ARBA00023136"/>
    </source>
</evidence>
<keyword evidence="10" id="KW-1185">Reference proteome</keyword>
<dbReference type="InterPro" id="IPR035952">
    <property type="entry name" value="Rhomboid-like_sf"/>
</dbReference>
<name>A0A098S4P8_9BACT</name>
<dbReference type="RefSeq" id="WP_044226273.1">
    <property type="nucleotide sequence ID" value="NZ_CAKZLC010000361.1"/>
</dbReference>
<feature type="domain" description="Peptidase S54 rhomboid" evidence="8">
    <location>
        <begin position="41"/>
        <end position="190"/>
    </location>
</feature>
<sequence length="214" mass="24348">MSISLTIILIGITALISYQAFNNRELFYKSAFHPASIKEFGQMSRFLTSGFIHASWGHLAINMYVLYLFGDILEQIFTQWLFSPAIGRIVFLFFYLSAIVVSDIPSYFKHQDNHGYSAVGASGATSALVMAYILFDPWNWFIFPPVPGVILAVGYLWYSSYMSKHGEDLIAHDAHLWGAVYGVTFMILLAALTQPELLMMFWERLMEGPRMPNF</sequence>
<dbReference type="Gene3D" id="1.20.1540.10">
    <property type="entry name" value="Rhomboid-like"/>
    <property type="match status" value="1"/>
</dbReference>
<dbReference type="Proteomes" id="UP000029736">
    <property type="component" value="Unassembled WGS sequence"/>
</dbReference>
<accession>A0A098S4P8</accession>
<evidence type="ECO:0000313" key="9">
    <source>
        <dbReference type="EMBL" id="KGE86172.1"/>
    </source>
</evidence>
<dbReference type="GO" id="GO:0016020">
    <property type="term" value="C:membrane"/>
    <property type="evidence" value="ECO:0007669"/>
    <property type="project" value="UniProtKB-SubCell"/>
</dbReference>
<keyword evidence="9" id="KW-0645">Protease</keyword>
<keyword evidence="6 7" id="KW-0472">Membrane</keyword>
<keyword evidence="3 7" id="KW-0812">Transmembrane</keyword>
<feature type="transmembrane region" description="Helical" evidence="7">
    <location>
        <begin position="46"/>
        <end position="69"/>
    </location>
</feature>
<dbReference type="PANTHER" id="PTHR43731:SF14">
    <property type="entry name" value="PRESENILIN-ASSOCIATED RHOMBOID-LIKE PROTEIN, MITOCHONDRIAL"/>
    <property type="match status" value="1"/>
</dbReference>
<dbReference type="PANTHER" id="PTHR43731">
    <property type="entry name" value="RHOMBOID PROTEASE"/>
    <property type="match status" value="1"/>
</dbReference>
<feature type="transmembrane region" description="Helical" evidence="7">
    <location>
        <begin position="178"/>
        <end position="202"/>
    </location>
</feature>
<keyword evidence="5 7" id="KW-1133">Transmembrane helix</keyword>
<evidence type="ECO:0000256" key="7">
    <source>
        <dbReference type="SAM" id="Phobius"/>
    </source>
</evidence>
<dbReference type="OrthoDB" id="9807874at2"/>
<dbReference type="EMBL" id="JPOS01000082">
    <property type="protein sequence ID" value="KGE86172.1"/>
    <property type="molecule type" value="Genomic_DNA"/>
</dbReference>